<reference evidence="4" key="1">
    <citation type="submission" date="2018-01" db="EMBL/GenBank/DDBJ databases">
        <title>Direct submission.</title>
        <authorList>
            <person name="Ciacci N."/>
        </authorList>
    </citation>
    <scope>NUCLEOTIDE SEQUENCE [LARGE SCALE GENOMIC DNA]</scope>
</reference>
<accession>A0A2I6UFF2</accession>
<evidence type="ECO:0000313" key="4">
    <source>
        <dbReference type="Proteomes" id="UP000240294"/>
    </source>
</evidence>
<feature type="domain" description="DUF7277" evidence="2">
    <location>
        <begin position="2"/>
        <end position="100"/>
    </location>
</feature>
<dbReference type="InterPro" id="IPR055701">
    <property type="entry name" value="DUF7277"/>
</dbReference>
<protein>
    <submittedName>
        <fullName evidence="3">Uncharacterized protein</fullName>
    </submittedName>
</protein>
<evidence type="ECO:0000259" key="2">
    <source>
        <dbReference type="Pfam" id="PF23942"/>
    </source>
</evidence>
<dbReference type="Proteomes" id="UP000240294">
    <property type="component" value="Genome"/>
</dbReference>
<keyword evidence="4" id="KW-1185">Reference proteome</keyword>
<organism evidence="3 4">
    <name type="scientific">Klebsiella phage vB_Kpn_F48</name>
    <dbReference type="NCBI Taxonomy" id="2070028"/>
    <lineage>
        <taxon>Viruses</taxon>
        <taxon>Duplodnaviria</taxon>
        <taxon>Heunggongvirae</taxon>
        <taxon>Uroviricota</taxon>
        <taxon>Caudoviricetes</taxon>
        <taxon>Marfavirus</taxon>
        <taxon>Marfavirus F48</taxon>
    </lineage>
</organism>
<dbReference type="InterPro" id="IPR055699">
    <property type="entry name" value="DUF7275"/>
</dbReference>
<dbReference type="Pfam" id="PF23940">
    <property type="entry name" value="DUF7275"/>
    <property type="match status" value="1"/>
</dbReference>
<feature type="domain" description="DUF7275" evidence="1">
    <location>
        <begin position="120"/>
        <end position="306"/>
    </location>
</feature>
<evidence type="ECO:0000259" key="1">
    <source>
        <dbReference type="Pfam" id="PF23940"/>
    </source>
</evidence>
<sequence>MMLVIGSRALEHHGLISYDDIKNSDWDFIADQGSWNAFKAQMLGIEVAVNNPDVRAFKCMHNGRETHFEAYIVPAMTRIRQEVNKMLPEDFTSSFELLRYSEEFLTKDNISGFYWATPEMCLAIKMSHRFKKNNPFFRKTMHHIRFLRNKGVKLSLAMEEIMLLRQKETLNYNHPKLDVNKSTFFNDTIYTLDHDSIHRAVALADRPAYTFYMKDGSEVMTSREKFESLPEAIKLAGVYEETCVLALERSQVPNNFQNVSSEHSFMMALEKVCTSITSGWFREYAWENYHKVVHMYKTLGVNDYIDRFHKNEHLILPFQK</sequence>
<dbReference type="EMBL" id="MG746602">
    <property type="protein sequence ID" value="AUO78636.1"/>
    <property type="molecule type" value="Genomic_DNA"/>
</dbReference>
<proteinExistence type="predicted"/>
<evidence type="ECO:0000313" key="3">
    <source>
        <dbReference type="EMBL" id="AUO78636.1"/>
    </source>
</evidence>
<dbReference type="Pfam" id="PF23942">
    <property type="entry name" value="DUF7277"/>
    <property type="match status" value="1"/>
</dbReference>
<name>A0A2I6UFF2_9CAUD</name>
<gene>
    <name evidence="3" type="ORF">vBKpnF48_11</name>
</gene>